<dbReference type="PANTHER" id="PTHR42305">
    <property type="entry name" value="MEMBRANE PROTEIN RV1733C-RELATED"/>
    <property type="match status" value="1"/>
</dbReference>
<proteinExistence type="predicted"/>
<evidence type="ECO:0000256" key="2">
    <source>
        <dbReference type="SAM" id="Phobius"/>
    </source>
</evidence>
<sequence length="227" mass="24899">MSGATPPAQPPPGPEHDPDPDPDEPVRRLPLPRPPRPVPLWRWRRNPLRRRTDRLLGWIGLSLLLLVPVLGLAATFAVGDAAHRHYRATAEHQTRARSLLAAVLVHDAPNHPEPGSDEARKARYPVTVRFTAPDGRDRTAKADVLPGLTAGSTVTVWTDRHGALTEPPLTIEQIRSRTMGWALLAFMAVALAGFAVHGAAALILHRRNLAAWDGDWARTAPRWTTSP</sequence>
<evidence type="ECO:0000313" key="4">
    <source>
        <dbReference type="EMBL" id="QIT48257.1"/>
    </source>
</evidence>
<keyword evidence="5" id="KW-1185">Reference proteome</keyword>
<accession>A0AAE6YG93</accession>
<dbReference type="AlphaFoldDB" id="A0AAE6YG93"/>
<feature type="transmembrane region" description="Helical" evidence="2">
    <location>
        <begin position="181"/>
        <end position="204"/>
    </location>
</feature>
<organism evidence="4 6">
    <name type="scientific">Streptomyces antibioticus</name>
    <dbReference type="NCBI Taxonomy" id="1890"/>
    <lineage>
        <taxon>Bacteria</taxon>
        <taxon>Bacillati</taxon>
        <taxon>Actinomycetota</taxon>
        <taxon>Actinomycetes</taxon>
        <taxon>Kitasatosporales</taxon>
        <taxon>Streptomycetaceae</taxon>
        <taxon>Streptomyces</taxon>
    </lineage>
</organism>
<dbReference type="InterPro" id="IPR039708">
    <property type="entry name" value="MT1774/Rv1733c-like"/>
</dbReference>
<dbReference type="Proteomes" id="UP000502504">
    <property type="component" value="Chromosome"/>
</dbReference>
<protein>
    <recommendedName>
        <fullName evidence="7">Proline rich protein membrane protein</fullName>
    </recommendedName>
</protein>
<dbReference type="RefSeq" id="WP_078636468.1">
    <property type="nucleotide sequence ID" value="NZ_CM007717.1"/>
</dbReference>
<dbReference type="EMBL" id="LHQL01000014">
    <property type="protein sequence ID" value="OOQ47922.1"/>
    <property type="molecule type" value="Genomic_DNA"/>
</dbReference>
<reference evidence="3 5" key="1">
    <citation type="submission" date="2015-07" db="EMBL/GenBank/DDBJ databases">
        <title>Draft Genome Sequence of Streptomyces antibioticus, IMRU 3720 reveals insights in the evolution of actinomycin biosynthetic gene clusters in Streptomyces.</title>
        <authorList>
            <person name="Crnovcic I."/>
            <person name="Ruckert C."/>
            <person name="Kalinowksi J."/>
            <person name="Keller U."/>
        </authorList>
    </citation>
    <scope>NUCLEOTIDE SEQUENCE [LARGE SCALE GENOMIC DNA]</scope>
    <source>
        <strain evidence="3 5">DSM 41481</strain>
    </source>
</reference>
<evidence type="ECO:0000313" key="6">
    <source>
        <dbReference type="Proteomes" id="UP000502504"/>
    </source>
</evidence>
<dbReference type="PANTHER" id="PTHR42305:SF1">
    <property type="entry name" value="MEMBRANE PROTEIN RV1733C-RELATED"/>
    <property type="match status" value="1"/>
</dbReference>
<evidence type="ECO:0000313" key="5">
    <source>
        <dbReference type="Proteomes" id="UP000190306"/>
    </source>
</evidence>
<dbReference type="GeneID" id="93959890"/>
<keyword evidence="2" id="KW-1133">Transmembrane helix</keyword>
<keyword evidence="2" id="KW-0472">Membrane</keyword>
<evidence type="ECO:0008006" key="7">
    <source>
        <dbReference type="Google" id="ProtNLM"/>
    </source>
</evidence>
<evidence type="ECO:0000256" key="1">
    <source>
        <dbReference type="SAM" id="MobiDB-lite"/>
    </source>
</evidence>
<keyword evidence="2" id="KW-0812">Transmembrane</keyword>
<reference evidence="4 6" key="2">
    <citation type="submission" date="2020-03" db="EMBL/GenBank/DDBJ databases">
        <title>Is there a link between lipid content and antibiotic production in Streptomyces?</title>
        <authorList>
            <person name="David M."/>
            <person name="Lejeune C."/>
            <person name="Abreu S."/>
            <person name="Thibessard A."/>
            <person name="Leblond P."/>
            <person name="Chaminade P."/>
            <person name="Virolle M.-J."/>
        </authorList>
    </citation>
    <scope>NUCLEOTIDE SEQUENCE [LARGE SCALE GENOMIC DNA]</scope>
    <source>
        <strain evidence="4 6">DSM 41481</strain>
    </source>
</reference>
<gene>
    <name evidence="3" type="ORF">AFM16_35340</name>
    <name evidence="4" type="ORF">HCX60_35930</name>
</gene>
<dbReference type="Proteomes" id="UP000190306">
    <property type="component" value="Chromosome"/>
</dbReference>
<evidence type="ECO:0000313" key="3">
    <source>
        <dbReference type="EMBL" id="OOQ47922.1"/>
    </source>
</evidence>
<feature type="transmembrane region" description="Helical" evidence="2">
    <location>
        <begin position="55"/>
        <end position="78"/>
    </location>
</feature>
<name>A0AAE6YG93_STRAT</name>
<feature type="compositionally biased region" description="Basic and acidic residues" evidence="1">
    <location>
        <begin position="14"/>
        <end position="27"/>
    </location>
</feature>
<feature type="region of interest" description="Disordered" evidence="1">
    <location>
        <begin position="1"/>
        <end position="36"/>
    </location>
</feature>
<dbReference type="EMBL" id="CP050692">
    <property type="protein sequence ID" value="QIT48257.1"/>
    <property type="molecule type" value="Genomic_DNA"/>
</dbReference>